<dbReference type="OrthoDB" id="9950549at2759"/>
<dbReference type="PANTHER" id="PTHR34639">
    <property type="entry name" value="PROTEIN FLATTOP"/>
    <property type="match status" value="1"/>
</dbReference>
<reference evidence="6" key="3">
    <citation type="submission" date="2025-09" db="UniProtKB">
        <authorList>
            <consortium name="Ensembl"/>
        </authorList>
    </citation>
    <scope>IDENTIFICATION</scope>
</reference>
<dbReference type="CDD" id="cd23705">
    <property type="entry name" value="Flattop"/>
    <property type="match status" value="1"/>
</dbReference>
<dbReference type="KEGG" id="lcm:102357795"/>
<accession>M3XLE6</accession>
<dbReference type="InParanoid" id="M3XLE6"/>
<evidence type="ECO:0000313" key="6">
    <source>
        <dbReference type="Ensembl" id="ENSLACP00000023552.1"/>
    </source>
</evidence>
<dbReference type="Ensembl" id="ENSLACT00000026146.1">
    <property type="protein sequence ID" value="ENSLACP00000023552.1"/>
    <property type="gene ID" value="ENSLACG00000022447.1"/>
</dbReference>
<dbReference type="EMBL" id="AFYH01101350">
    <property type="status" value="NOT_ANNOTATED_CDS"/>
    <property type="molecule type" value="Genomic_DNA"/>
</dbReference>
<comment type="function">
    <text evidence="4">Microtubule inner protein (MIP) part of the dynein-decorated doublet microtubules (DMTs) in cilia axoneme. Acts as a regulator of cilium basal body docking and positioning in mono- and multiciliated cells. Regulates basal body docking and cilia formation in multiciliated lung cells. Regulates kinocilium positioning and stereocilia bundle morphogenesis in the inner ear.</text>
</comment>
<dbReference type="Pfam" id="PF22611">
    <property type="entry name" value="CFAP126"/>
    <property type="match status" value="1"/>
</dbReference>
<keyword evidence="7" id="KW-1185">Reference proteome</keyword>
<gene>
    <name evidence="6" type="primary">CFAP126</name>
</gene>
<feature type="compositionally biased region" description="Basic and acidic residues" evidence="5">
    <location>
        <begin position="218"/>
        <end position="236"/>
    </location>
</feature>
<feature type="compositionally biased region" description="Polar residues" evidence="5">
    <location>
        <begin position="124"/>
        <end position="138"/>
    </location>
</feature>
<dbReference type="Bgee" id="ENSLACG00000022447">
    <property type="expression patterns" value="Expressed in pelvic fin and 1 other cell type or tissue"/>
</dbReference>
<proteinExistence type="inferred from homology"/>
<reference evidence="6" key="2">
    <citation type="submission" date="2025-08" db="UniProtKB">
        <authorList>
            <consortium name="Ensembl"/>
        </authorList>
    </citation>
    <scope>IDENTIFICATION</scope>
</reference>
<feature type="compositionally biased region" description="Polar residues" evidence="5">
    <location>
        <begin position="266"/>
        <end position="275"/>
    </location>
</feature>
<dbReference type="InterPro" id="IPR038797">
    <property type="entry name" value="Fltp"/>
</dbReference>
<dbReference type="PANTHER" id="PTHR34639:SF1">
    <property type="entry name" value="PROTEIN FLATTOP"/>
    <property type="match status" value="1"/>
</dbReference>
<dbReference type="STRING" id="7897.ENSLACP00000023552"/>
<feature type="compositionally biased region" description="Polar residues" evidence="5">
    <location>
        <begin position="238"/>
        <end position="256"/>
    </location>
</feature>
<feature type="compositionally biased region" description="Polar residues" evidence="5">
    <location>
        <begin position="203"/>
        <end position="214"/>
    </location>
</feature>
<feature type="compositionally biased region" description="Basic and acidic residues" evidence="5">
    <location>
        <begin position="288"/>
        <end position="297"/>
    </location>
</feature>
<feature type="compositionally biased region" description="Basic and acidic residues" evidence="5">
    <location>
        <begin position="154"/>
        <end position="173"/>
    </location>
</feature>
<comment type="similarity">
    <text evidence="1">Belongs to the Flattop family.</text>
</comment>
<evidence type="ECO:0000256" key="4">
    <source>
        <dbReference type="ARBA" id="ARBA00045261"/>
    </source>
</evidence>
<evidence type="ECO:0000256" key="2">
    <source>
        <dbReference type="ARBA" id="ARBA00019181"/>
    </source>
</evidence>
<dbReference type="AlphaFoldDB" id="M3XLE6"/>
<protein>
    <recommendedName>
        <fullName evidence="2">Protein Flattop</fullName>
    </recommendedName>
    <alternativeName>
        <fullName evidence="3">Cilia- and flagella-associated protein 126</fullName>
    </alternativeName>
</protein>
<sequence length="304" mass="33889">MAFNFSANQYENAFRSNKLLNWTVPKPYKEDPSTLEGCTPIIANDRGHLLPGIPRSKTNPWGTFMGTWEMPKKIPPPKLDYTARSADAAARLTDWVTSSPLTSACNGLCPNITGKFPEPLPAKANTQTKDTTSRPPSTDQEKNQEKPPSAGQDQNRDSRLSTEGQDKFKDSRPPSEYQDQNRNSRLSTEGQIKFKDSRPPSEGQDQNRNSNPPSAGQDKPDYLIRHTPEEEARPLETKSPQIQTSSRPVSNASQLSARKEKRTPTPEKQPTSSRLATPKGPQDDDNDIKEVYSEGKQSRVVSRN</sequence>
<dbReference type="Proteomes" id="UP000008672">
    <property type="component" value="Unassembled WGS sequence"/>
</dbReference>
<dbReference type="GeneTree" id="ENSGT00390000001092"/>
<dbReference type="HOGENOM" id="CLU_915150_0_0_1"/>
<dbReference type="GO" id="GO:0044782">
    <property type="term" value="P:cilium organization"/>
    <property type="evidence" value="ECO:0007669"/>
    <property type="project" value="TreeGrafter"/>
</dbReference>
<dbReference type="eggNOG" id="ENOG502S5M4">
    <property type="taxonomic scope" value="Eukaryota"/>
</dbReference>
<dbReference type="CTD" id="257177"/>
<reference evidence="7" key="1">
    <citation type="submission" date="2011-08" db="EMBL/GenBank/DDBJ databases">
        <title>The draft genome of Latimeria chalumnae.</title>
        <authorList>
            <person name="Di Palma F."/>
            <person name="Alfoldi J."/>
            <person name="Johnson J."/>
            <person name="Berlin A."/>
            <person name="Gnerre S."/>
            <person name="Jaffe D."/>
            <person name="MacCallum I."/>
            <person name="Young S."/>
            <person name="Walker B.J."/>
            <person name="Lander E."/>
            <person name="Lindblad-Toh K."/>
        </authorList>
    </citation>
    <scope>NUCLEOTIDE SEQUENCE [LARGE SCALE GENOMIC DNA]</scope>
    <source>
        <strain evidence="7">Wild caught</strain>
    </source>
</reference>
<feature type="compositionally biased region" description="Polar residues" evidence="5">
    <location>
        <begin position="177"/>
        <end position="190"/>
    </location>
</feature>
<name>M3XLE6_LATCH</name>
<feature type="region of interest" description="Disordered" evidence="5">
    <location>
        <begin position="116"/>
        <end position="304"/>
    </location>
</feature>
<dbReference type="GO" id="GO:0036064">
    <property type="term" value="C:ciliary basal body"/>
    <property type="evidence" value="ECO:0007669"/>
    <property type="project" value="TreeGrafter"/>
</dbReference>
<dbReference type="RefSeq" id="XP_005999396.1">
    <property type="nucleotide sequence ID" value="XM_005999334.3"/>
</dbReference>
<evidence type="ECO:0000256" key="3">
    <source>
        <dbReference type="ARBA" id="ARBA00033306"/>
    </source>
</evidence>
<organism evidence="6 7">
    <name type="scientific">Latimeria chalumnae</name>
    <name type="common">Coelacanth</name>
    <dbReference type="NCBI Taxonomy" id="7897"/>
    <lineage>
        <taxon>Eukaryota</taxon>
        <taxon>Metazoa</taxon>
        <taxon>Chordata</taxon>
        <taxon>Craniata</taxon>
        <taxon>Vertebrata</taxon>
        <taxon>Euteleostomi</taxon>
        <taxon>Coelacanthiformes</taxon>
        <taxon>Coelacanthidae</taxon>
        <taxon>Latimeria</taxon>
    </lineage>
</organism>
<evidence type="ECO:0000313" key="7">
    <source>
        <dbReference type="Proteomes" id="UP000008672"/>
    </source>
</evidence>
<evidence type="ECO:0000256" key="5">
    <source>
        <dbReference type="SAM" id="MobiDB-lite"/>
    </source>
</evidence>
<evidence type="ECO:0000256" key="1">
    <source>
        <dbReference type="ARBA" id="ARBA00009887"/>
    </source>
</evidence>
<dbReference type="GeneID" id="102357795"/>